<dbReference type="GO" id="GO:0005524">
    <property type="term" value="F:ATP binding"/>
    <property type="evidence" value="ECO:0007669"/>
    <property type="project" value="UniProtKB-KW"/>
</dbReference>
<feature type="compositionally biased region" description="Low complexity" evidence="14">
    <location>
        <begin position="209"/>
        <end position="224"/>
    </location>
</feature>
<dbReference type="FunFam" id="3.40.50.300:FF:000079">
    <property type="entry name" value="probable ATP-dependent RNA helicase DDX17"/>
    <property type="match status" value="1"/>
</dbReference>
<feature type="region of interest" description="Disordered" evidence="14">
    <location>
        <begin position="1"/>
        <end position="233"/>
    </location>
</feature>
<evidence type="ECO:0000256" key="2">
    <source>
        <dbReference type="ARBA" id="ARBA00012552"/>
    </source>
</evidence>
<dbReference type="GO" id="GO:0016787">
    <property type="term" value="F:hydrolase activity"/>
    <property type="evidence" value="ECO:0007669"/>
    <property type="project" value="UniProtKB-KW"/>
</dbReference>
<dbReference type="Proteomes" id="UP000700596">
    <property type="component" value="Unassembled WGS sequence"/>
</dbReference>
<dbReference type="InterPro" id="IPR056149">
    <property type="entry name" value="PRP5/DDX46/KHDC4_KH"/>
</dbReference>
<evidence type="ECO:0000256" key="3">
    <source>
        <dbReference type="ARBA" id="ARBA00022664"/>
    </source>
</evidence>
<dbReference type="PROSITE" id="PS51192">
    <property type="entry name" value="HELICASE_ATP_BIND_1"/>
    <property type="match status" value="1"/>
</dbReference>
<dbReference type="GO" id="GO:0003676">
    <property type="term" value="F:nucleic acid binding"/>
    <property type="evidence" value="ECO:0007669"/>
    <property type="project" value="InterPro"/>
</dbReference>
<dbReference type="OrthoDB" id="196131at2759"/>
<keyword evidence="8" id="KW-0508">mRNA splicing</keyword>
<feature type="region of interest" description="Disordered" evidence="14">
    <location>
        <begin position="251"/>
        <end position="283"/>
    </location>
</feature>
<evidence type="ECO:0000256" key="9">
    <source>
        <dbReference type="ARBA" id="ARBA00023242"/>
    </source>
</evidence>
<evidence type="ECO:0000256" key="11">
    <source>
        <dbReference type="ARBA" id="ARBA00038511"/>
    </source>
</evidence>
<evidence type="ECO:0000259" key="15">
    <source>
        <dbReference type="PROSITE" id="PS51192"/>
    </source>
</evidence>
<comment type="similarity">
    <text evidence="11">Belongs to the DEAD box helicase family. DDX46/PRP5 subfamily.</text>
</comment>
<dbReference type="SMART" id="SM00490">
    <property type="entry name" value="HELICc"/>
    <property type="match status" value="1"/>
</dbReference>
<dbReference type="SMART" id="SM00487">
    <property type="entry name" value="DEXDc"/>
    <property type="match status" value="1"/>
</dbReference>
<dbReference type="EC" id="3.6.4.13" evidence="2"/>
<evidence type="ECO:0000256" key="4">
    <source>
        <dbReference type="ARBA" id="ARBA00022741"/>
    </source>
</evidence>
<feature type="compositionally biased region" description="Basic and acidic residues" evidence="14">
    <location>
        <begin position="50"/>
        <end position="94"/>
    </location>
</feature>
<dbReference type="EMBL" id="JAGMWT010000017">
    <property type="protein sequence ID" value="KAH7114456.1"/>
    <property type="molecule type" value="Genomic_DNA"/>
</dbReference>
<evidence type="ECO:0000256" key="10">
    <source>
        <dbReference type="ARBA" id="ARBA00037330"/>
    </source>
</evidence>
<keyword evidence="9" id="KW-0539">Nucleus</keyword>
<dbReference type="GO" id="GO:0005634">
    <property type="term" value="C:nucleus"/>
    <property type="evidence" value="ECO:0007669"/>
    <property type="project" value="UniProtKB-SubCell"/>
</dbReference>
<evidence type="ECO:0000256" key="5">
    <source>
        <dbReference type="ARBA" id="ARBA00022801"/>
    </source>
</evidence>
<dbReference type="InterPro" id="IPR027417">
    <property type="entry name" value="P-loop_NTPase"/>
</dbReference>
<feature type="compositionally biased region" description="Basic and acidic residues" evidence="14">
    <location>
        <begin position="10"/>
        <end position="37"/>
    </location>
</feature>
<dbReference type="PANTHER" id="PTHR47958">
    <property type="entry name" value="ATP-DEPENDENT RNA HELICASE DBP3"/>
    <property type="match status" value="1"/>
</dbReference>
<keyword evidence="19" id="KW-1185">Reference proteome</keyword>
<evidence type="ECO:0000256" key="8">
    <source>
        <dbReference type="ARBA" id="ARBA00023187"/>
    </source>
</evidence>
<dbReference type="Pfam" id="PF23469">
    <property type="entry name" value="KH_12"/>
    <property type="match status" value="1"/>
</dbReference>
<keyword evidence="5 18" id="KW-0378">Hydrolase</keyword>
<dbReference type="SUPFAM" id="SSF52540">
    <property type="entry name" value="P-loop containing nucleoside triphosphate hydrolases"/>
    <property type="match status" value="2"/>
</dbReference>
<evidence type="ECO:0000256" key="14">
    <source>
        <dbReference type="SAM" id="MobiDB-lite"/>
    </source>
</evidence>
<dbReference type="GO" id="GO:0006397">
    <property type="term" value="P:mRNA processing"/>
    <property type="evidence" value="ECO:0007669"/>
    <property type="project" value="UniProtKB-KW"/>
</dbReference>
<evidence type="ECO:0000256" key="13">
    <source>
        <dbReference type="PROSITE-ProRule" id="PRU00552"/>
    </source>
</evidence>
<keyword evidence="4" id="KW-0547">Nucleotide-binding</keyword>
<protein>
    <recommendedName>
        <fullName evidence="2">RNA helicase</fullName>
        <ecNumber evidence="2">3.6.4.13</ecNumber>
    </recommendedName>
</protein>
<dbReference type="InterPro" id="IPR011545">
    <property type="entry name" value="DEAD/DEAH_box_helicase_dom"/>
</dbReference>
<dbReference type="CDD" id="cd18787">
    <property type="entry name" value="SF2_C_DEAD"/>
    <property type="match status" value="1"/>
</dbReference>
<keyword evidence="3" id="KW-0507">mRNA processing</keyword>
<evidence type="ECO:0000256" key="12">
    <source>
        <dbReference type="ARBA" id="ARBA00047984"/>
    </source>
</evidence>
<feature type="domain" description="Helicase ATP-binding" evidence="15">
    <location>
        <begin position="436"/>
        <end position="615"/>
    </location>
</feature>
<dbReference type="InterPro" id="IPR014014">
    <property type="entry name" value="RNA_helicase_DEAD_Q_motif"/>
</dbReference>
<dbReference type="PROSITE" id="PS51195">
    <property type="entry name" value="Q_MOTIF"/>
    <property type="match status" value="1"/>
</dbReference>
<feature type="compositionally biased region" description="Basic and acidic residues" evidence="14">
    <location>
        <begin position="106"/>
        <end position="142"/>
    </location>
</feature>
<dbReference type="Pfam" id="PF00270">
    <property type="entry name" value="DEAD"/>
    <property type="match status" value="1"/>
</dbReference>
<dbReference type="PROSITE" id="PS00039">
    <property type="entry name" value="DEAD_ATP_HELICASE"/>
    <property type="match status" value="1"/>
</dbReference>
<dbReference type="GO" id="GO:0003724">
    <property type="term" value="F:RNA helicase activity"/>
    <property type="evidence" value="ECO:0007669"/>
    <property type="project" value="UniProtKB-EC"/>
</dbReference>
<feature type="compositionally biased region" description="Low complexity" evidence="14">
    <location>
        <begin position="156"/>
        <end position="166"/>
    </location>
</feature>
<proteinExistence type="inferred from homology"/>
<comment type="caution">
    <text evidence="18">The sequence shown here is derived from an EMBL/GenBank/DDBJ whole genome shotgun (WGS) entry which is preliminary data.</text>
</comment>
<evidence type="ECO:0000256" key="7">
    <source>
        <dbReference type="ARBA" id="ARBA00022840"/>
    </source>
</evidence>
<evidence type="ECO:0000313" key="18">
    <source>
        <dbReference type="EMBL" id="KAH7114456.1"/>
    </source>
</evidence>
<evidence type="ECO:0000259" key="16">
    <source>
        <dbReference type="PROSITE" id="PS51194"/>
    </source>
</evidence>
<dbReference type="PROSITE" id="PS51194">
    <property type="entry name" value="HELICASE_CTER"/>
    <property type="match status" value="1"/>
</dbReference>
<dbReference type="InterPro" id="IPR001650">
    <property type="entry name" value="Helicase_C-like"/>
</dbReference>
<evidence type="ECO:0000313" key="19">
    <source>
        <dbReference type="Proteomes" id="UP000700596"/>
    </source>
</evidence>
<feature type="domain" description="DEAD-box RNA helicase Q" evidence="17">
    <location>
        <begin position="405"/>
        <end position="433"/>
    </location>
</feature>
<dbReference type="InterPro" id="IPR014001">
    <property type="entry name" value="Helicase_ATP-bd"/>
</dbReference>
<evidence type="ECO:0000256" key="6">
    <source>
        <dbReference type="ARBA" id="ARBA00022806"/>
    </source>
</evidence>
<dbReference type="Pfam" id="PF00271">
    <property type="entry name" value="Helicase_C"/>
    <property type="match status" value="1"/>
</dbReference>
<comment type="function">
    <text evidence="10">ATP-dependent RNA helicase involved spliceosome assembly and in nuclear splicing. Catalyzes an ATP-dependent conformational change of U2 snRNP. Bridges U1 and U2 snRNPs and enables stable U2 snRNP association with intron RNA.</text>
</comment>
<comment type="subcellular location">
    <subcellularLocation>
        <location evidence="1">Nucleus</location>
    </subcellularLocation>
</comment>
<dbReference type="AlphaFoldDB" id="A0A9P9D858"/>
<sequence length="1050" mass="116027">MASRYGTDSSRPRNDDRRDRRRDDRRDRYDDRRDRDSYAPSRRRSRSPPRRSDRDRRDRDRYDDRSRRDFDRERSYDDRDREDRRRDDRHGDRDRRRRSSSATSAKDLKRGADGKPDDRHADKSKKDEKQQPADTETKEMRDKKNRLARLEEWKQKQLQKQAKQQADTPGPGLSPAITAPPTPAAPQTPLIHETNQSNLEPVKVNESQASSAETPPTAAPTNEPVGNIASFGLKAKPKTEVKYRNNILLDDEADSTKPKLQTLPDLGPDASADTPAIVDDEDVSMVDAGKEEEEEEIDPLDAFLNTLEVAPSKKAPPGETMFGDEMDLDAPQSAAMEDPLPNPVRKKKKEIPQVNHAAQNYLPFRKAFFNAPEEIQQLTPEEVADLRLELDGIKVKPDDAPRPVVKFAQMGLLQSTMDALQLSGFTKPTPIQSQAIPTVLSGRDVRGVAKTGSGKTLAFGLPSIRHILDQPPLKSMDGPIGLILAPTRELVVQIQNDIRPFFKASGLKISCVYGGSSIADNIATLKKSQTHVLVATPGRLIDLMQSNSGRVLNFKRVTYVVLDEADRMFDMGFEPQIMKVLANIRPDRQTLLFSATFPKSLDSNARKMLKNPVEITVGGRSTIPSQIKQIVHIVPPSPTEKFKQLLLHLGNLFSDPEQDGARAIVFCERQETCEDLLAKLLKKSWACDSIHGAKEQSDRDDAIRDFKSGALSLLIATSIAARGLDVEALALVINYDSPSHIEDLVHRIGRTGRAGRSGTGITLLERPGQERYAVFLAKAMRDSGQEVPEELQEMADVFTGKVKAGTEKWYGGSGFGGKGLDKLDQARAMDKRREKRALKGEYGDDSDSEPEAVDIPSIIKNVAAAPAAADAATPTPTAGKEEEEPAWMSILKGGIVVNKTERPAVDNSNLSHADRARAAAAAINARLGQKGRIHHGQPIDNKGPDSGAFHSTLEINDFPQKARWAVTNRTNISKVLESTGTSITTKGNFYAAGKTPGENDQPKLYILVEGDTEQVVLAAMTELTRLLREGTIAAQDEGSMRAPTGRYNVV</sequence>
<gene>
    <name evidence="18" type="ORF">B0J11DRAFT_471733</name>
</gene>
<reference evidence="18" key="1">
    <citation type="journal article" date="2021" name="Nat. Commun.">
        <title>Genetic determinants of endophytism in the Arabidopsis root mycobiome.</title>
        <authorList>
            <person name="Mesny F."/>
            <person name="Miyauchi S."/>
            <person name="Thiergart T."/>
            <person name="Pickel B."/>
            <person name="Atanasova L."/>
            <person name="Karlsson M."/>
            <person name="Huettel B."/>
            <person name="Barry K.W."/>
            <person name="Haridas S."/>
            <person name="Chen C."/>
            <person name="Bauer D."/>
            <person name="Andreopoulos W."/>
            <person name="Pangilinan J."/>
            <person name="LaButti K."/>
            <person name="Riley R."/>
            <person name="Lipzen A."/>
            <person name="Clum A."/>
            <person name="Drula E."/>
            <person name="Henrissat B."/>
            <person name="Kohler A."/>
            <person name="Grigoriev I.V."/>
            <person name="Martin F.M."/>
            <person name="Hacquard S."/>
        </authorList>
    </citation>
    <scope>NUCLEOTIDE SEQUENCE</scope>
    <source>
        <strain evidence="18">MPI-CAGE-CH-0243</strain>
    </source>
</reference>
<evidence type="ECO:0000256" key="1">
    <source>
        <dbReference type="ARBA" id="ARBA00004123"/>
    </source>
</evidence>
<dbReference type="Gene3D" id="3.40.50.300">
    <property type="entry name" value="P-loop containing nucleotide triphosphate hydrolases"/>
    <property type="match status" value="2"/>
</dbReference>
<accession>A0A9P9D858</accession>
<keyword evidence="7" id="KW-0067">ATP-binding</keyword>
<comment type="catalytic activity">
    <reaction evidence="12">
        <text>ATP + H2O = ADP + phosphate + H(+)</text>
        <dbReference type="Rhea" id="RHEA:13065"/>
        <dbReference type="ChEBI" id="CHEBI:15377"/>
        <dbReference type="ChEBI" id="CHEBI:15378"/>
        <dbReference type="ChEBI" id="CHEBI:30616"/>
        <dbReference type="ChEBI" id="CHEBI:43474"/>
        <dbReference type="ChEBI" id="CHEBI:456216"/>
        <dbReference type="EC" id="3.6.4.13"/>
    </reaction>
</comment>
<dbReference type="GO" id="GO:0008380">
    <property type="term" value="P:RNA splicing"/>
    <property type="evidence" value="ECO:0007669"/>
    <property type="project" value="UniProtKB-KW"/>
</dbReference>
<dbReference type="InterPro" id="IPR000629">
    <property type="entry name" value="RNA-helicase_DEAD-box_CS"/>
</dbReference>
<feature type="short sequence motif" description="Q motif" evidence="13">
    <location>
        <begin position="405"/>
        <end position="433"/>
    </location>
</feature>
<feature type="domain" description="Helicase C-terminal" evidence="16">
    <location>
        <begin position="641"/>
        <end position="795"/>
    </location>
</feature>
<evidence type="ECO:0000259" key="17">
    <source>
        <dbReference type="PROSITE" id="PS51195"/>
    </source>
</evidence>
<name>A0A9P9D858_9PLEO</name>
<keyword evidence="6" id="KW-0347">Helicase</keyword>
<organism evidence="18 19">
    <name type="scientific">Dendryphion nanum</name>
    <dbReference type="NCBI Taxonomy" id="256645"/>
    <lineage>
        <taxon>Eukaryota</taxon>
        <taxon>Fungi</taxon>
        <taxon>Dikarya</taxon>
        <taxon>Ascomycota</taxon>
        <taxon>Pezizomycotina</taxon>
        <taxon>Dothideomycetes</taxon>
        <taxon>Pleosporomycetidae</taxon>
        <taxon>Pleosporales</taxon>
        <taxon>Torulaceae</taxon>
        <taxon>Dendryphion</taxon>
    </lineage>
</organism>